<name>A0AAJ0FHN9_9PEZI</name>
<dbReference type="InterPro" id="IPR039421">
    <property type="entry name" value="Type_1_exporter"/>
</dbReference>
<proteinExistence type="predicted"/>
<accession>A0AAJ0FHN9</accession>
<organism evidence="1 2">
    <name type="scientific">Phialemonium atrogriseum</name>
    <dbReference type="NCBI Taxonomy" id="1093897"/>
    <lineage>
        <taxon>Eukaryota</taxon>
        <taxon>Fungi</taxon>
        <taxon>Dikarya</taxon>
        <taxon>Ascomycota</taxon>
        <taxon>Pezizomycotina</taxon>
        <taxon>Sordariomycetes</taxon>
        <taxon>Sordariomycetidae</taxon>
        <taxon>Cephalothecales</taxon>
        <taxon>Cephalothecaceae</taxon>
        <taxon>Phialemonium</taxon>
    </lineage>
</organism>
<keyword evidence="2" id="KW-1185">Reference proteome</keyword>
<reference evidence="1" key="1">
    <citation type="submission" date="2023-06" db="EMBL/GenBank/DDBJ databases">
        <title>Genome-scale phylogeny and comparative genomics of the fungal order Sordariales.</title>
        <authorList>
            <consortium name="Lawrence Berkeley National Laboratory"/>
            <person name="Hensen N."/>
            <person name="Bonometti L."/>
            <person name="Westerberg I."/>
            <person name="Brannstrom I.O."/>
            <person name="Guillou S."/>
            <person name="Cros-Aarteil S."/>
            <person name="Calhoun S."/>
            <person name="Haridas S."/>
            <person name="Kuo A."/>
            <person name="Mondo S."/>
            <person name="Pangilinan J."/>
            <person name="Riley R."/>
            <person name="Labutti K."/>
            <person name="Andreopoulos B."/>
            <person name="Lipzen A."/>
            <person name="Chen C."/>
            <person name="Yanf M."/>
            <person name="Daum C."/>
            <person name="Ng V."/>
            <person name="Clum A."/>
            <person name="Steindorff A."/>
            <person name="Ohm R."/>
            <person name="Martin F."/>
            <person name="Silar P."/>
            <person name="Natvig D."/>
            <person name="Lalanne C."/>
            <person name="Gautier V."/>
            <person name="Ament-Velasquez S.L."/>
            <person name="Kruys A."/>
            <person name="Hutchinson M.I."/>
            <person name="Powell A.J."/>
            <person name="Barry K."/>
            <person name="Miller A.N."/>
            <person name="Grigoriev I.V."/>
            <person name="Debuchy R."/>
            <person name="Gladieux P."/>
            <person name="Thoren M.H."/>
            <person name="Johannesson H."/>
        </authorList>
    </citation>
    <scope>NUCLEOTIDE SEQUENCE</scope>
    <source>
        <strain evidence="1">8032-3</strain>
    </source>
</reference>
<sequence length="79" mass="8913">MIQETLRLSVSANTTLLTIAHRLHTIADYDRIIVLDAGRIVEQGSLDEFLQREGPDAVFRYLCEESGDLERIQKAAARV</sequence>
<evidence type="ECO:0000313" key="2">
    <source>
        <dbReference type="Proteomes" id="UP001244011"/>
    </source>
</evidence>
<evidence type="ECO:0008006" key="3">
    <source>
        <dbReference type="Google" id="ProtNLM"/>
    </source>
</evidence>
<protein>
    <recommendedName>
        <fullName evidence="3">ABC transporter domain-containing protein</fullName>
    </recommendedName>
</protein>
<dbReference type="GO" id="GO:0015421">
    <property type="term" value="F:ABC-type oligopeptide transporter activity"/>
    <property type="evidence" value="ECO:0007669"/>
    <property type="project" value="TreeGrafter"/>
</dbReference>
<dbReference type="PANTHER" id="PTHR43394:SF1">
    <property type="entry name" value="ATP-BINDING CASSETTE SUB-FAMILY B MEMBER 10, MITOCHONDRIAL"/>
    <property type="match status" value="1"/>
</dbReference>
<dbReference type="EMBL" id="MU839026">
    <property type="protein sequence ID" value="KAK1763588.1"/>
    <property type="molecule type" value="Genomic_DNA"/>
</dbReference>
<dbReference type="InterPro" id="IPR027417">
    <property type="entry name" value="P-loop_NTPase"/>
</dbReference>
<dbReference type="AlphaFoldDB" id="A0AAJ0FHN9"/>
<dbReference type="RefSeq" id="XP_060279801.1">
    <property type="nucleotide sequence ID" value="XM_060428968.1"/>
</dbReference>
<comment type="caution">
    <text evidence="1">The sequence shown here is derived from an EMBL/GenBank/DDBJ whole genome shotgun (WGS) entry which is preliminary data.</text>
</comment>
<dbReference type="Gene3D" id="3.40.50.300">
    <property type="entry name" value="P-loop containing nucleotide triphosphate hydrolases"/>
    <property type="match status" value="1"/>
</dbReference>
<dbReference type="GeneID" id="85312155"/>
<gene>
    <name evidence="1" type="ORF">QBC33DRAFT_549431</name>
</gene>
<dbReference type="Proteomes" id="UP001244011">
    <property type="component" value="Unassembled WGS sequence"/>
</dbReference>
<dbReference type="SUPFAM" id="SSF52540">
    <property type="entry name" value="P-loop containing nucleoside triphosphate hydrolases"/>
    <property type="match status" value="1"/>
</dbReference>
<dbReference type="PANTHER" id="PTHR43394">
    <property type="entry name" value="ATP-DEPENDENT PERMEASE MDL1, MITOCHONDRIAL"/>
    <property type="match status" value="1"/>
</dbReference>
<evidence type="ECO:0000313" key="1">
    <source>
        <dbReference type="EMBL" id="KAK1763588.1"/>
    </source>
</evidence>